<feature type="domain" description="PKD/Chitinase" evidence="12">
    <location>
        <begin position="534"/>
        <end position="622"/>
    </location>
</feature>
<evidence type="ECO:0000256" key="2">
    <source>
        <dbReference type="ARBA" id="ARBA00022475"/>
    </source>
</evidence>
<dbReference type="CDD" id="cd19941">
    <property type="entry name" value="TIL"/>
    <property type="match status" value="1"/>
</dbReference>
<dbReference type="InterPro" id="IPR013783">
    <property type="entry name" value="Ig-like_fold"/>
</dbReference>
<dbReference type="CDD" id="cd00146">
    <property type="entry name" value="PKD"/>
    <property type="match status" value="2"/>
</dbReference>
<keyword evidence="2" id="KW-1003">Cell membrane</keyword>
<feature type="transmembrane region" description="Helical" evidence="10">
    <location>
        <begin position="863"/>
        <end position="885"/>
    </location>
</feature>
<name>A0A9P0CWZ0_9CUCU</name>
<feature type="region of interest" description="Disordered" evidence="9">
    <location>
        <begin position="920"/>
        <end position="966"/>
    </location>
</feature>
<feature type="domain" description="PKD/Chitinase" evidence="12">
    <location>
        <begin position="438"/>
        <end position="528"/>
    </location>
</feature>
<dbReference type="Pfam" id="PF23597">
    <property type="entry name" value="KIAA0319_N"/>
    <property type="match status" value="1"/>
</dbReference>
<dbReference type="FunFam" id="2.60.40.10:FF:001655">
    <property type="entry name" value="Blast:Dyslexia-associated protein KIAA0319"/>
    <property type="match status" value="1"/>
</dbReference>
<keyword evidence="15" id="KW-1185">Reference proteome</keyword>
<evidence type="ECO:0000259" key="12">
    <source>
        <dbReference type="SMART" id="SM00089"/>
    </source>
</evidence>
<feature type="domain" description="PKD/Chitinase" evidence="12">
    <location>
        <begin position="632"/>
        <end position="719"/>
    </location>
</feature>
<sequence>MDYQRLLFLIVLTSCLTCCQLFRTPLKIQDQCPQLYEKTFTGCIPRGNLSAGIFEEVTESTKLKTCVFECCFKETCNVAFMHNDKCYHIACNSDELCLPTSSTNLNSSDRLFLVLVRPRDALRWEDVLHQEELVTRPENKDILNILNDRKRFEDVFQEVINEDSFNRLYCDVGIENSCLQNEECIPRHPKTGTGICQCLEGFIRNKNGECYPSLEESTIREGLPSLLSERIIDVTNKSQPVTPRQVIVRAESKEVRLPVNEVTLDAKVVPDKGEKYQFEWISLHQPDGSAAVKHQNEGQLHLEKLTEGVYSFKVAASTPSAYGETFVNVSVLAAKRINKPPNIVITPANQTIKLPNSAAVLDASSSTDDDGIISWHWDLQQGPVGYEPQLKDTPTLQLNDLTKPGNYTFKLTVTDTDKESSAQTANITVLAGTDYPPEANAGEDKIIYLPHNSITLNGSNSLDDHAITTWEWTKSADDAQKAVDMQDTRTSILKLSNLEEGIYTFILRVTDSANQSSTAQVHVFVKPPTNKPPVANAGQNITISLPQTWVVLDASNSTDDNKILAFKWEELEGPSSVTFENANSSKTNVTGLTKGLYTFKISVTDDNKNIASDKLFVTVNQNKNQEPTADAGPDFEVELPKNVVMLNGSNSKDDWAIVKWKWTRDDKSLAIGNIAEKTDEQPVLILTDIAVGKYIFNLTVYDEQGLSDTDSVTLLVKNDPMLYYLVEITIELDAKTLTQAQYNSLTGKLALLVKDGSKLQVRSVHPSKETGKALITFYVDDSNGKPTSANEVVHYLRQKLRVDASLLGFSVQKLQTSICQNNCSGHGICDELTRKCECEAFWMQDMFKVYLNFGEDSDCSWSILYVVLGAVCGVLLFLGTLWGMVHLCYTFCIKREASTKPTTYKLIGDTDDIPPFASKKANFSDSDTDSDVVFETRPKPPRYSDIRNGHKNSRNGYTKQGRRIKT</sequence>
<gene>
    <name evidence="14" type="ORF">PSYICH_LOCUS7301</name>
</gene>
<dbReference type="GO" id="GO:0001764">
    <property type="term" value="P:neuron migration"/>
    <property type="evidence" value="ECO:0007669"/>
    <property type="project" value="TreeGrafter"/>
</dbReference>
<reference evidence="14" key="1">
    <citation type="submission" date="2022-01" db="EMBL/GenBank/DDBJ databases">
        <authorList>
            <person name="King R."/>
        </authorList>
    </citation>
    <scope>NUCLEOTIDE SEQUENCE</scope>
</reference>
<dbReference type="SMART" id="SM00765">
    <property type="entry name" value="MANEC"/>
    <property type="match status" value="1"/>
</dbReference>
<dbReference type="OrthoDB" id="536372at2759"/>
<dbReference type="Gene3D" id="2.60.40.10">
    <property type="entry name" value="Immunoglobulins"/>
    <property type="match status" value="5"/>
</dbReference>
<dbReference type="PANTHER" id="PTHR46182:SF2">
    <property type="entry name" value="FI19480P1"/>
    <property type="match status" value="1"/>
</dbReference>
<comment type="subcellular location">
    <subcellularLocation>
        <location evidence="1">Cell membrane</location>
    </subcellularLocation>
</comment>
<dbReference type="SUPFAM" id="SSF49299">
    <property type="entry name" value="PKD domain"/>
    <property type="match status" value="4"/>
</dbReference>
<evidence type="ECO:0008006" key="16">
    <source>
        <dbReference type="Google" id="ProtNLM"/>
    </source>
</evidence>
<dbReference type="SMART" id="SM00089">
    <property type="entry name" value="PKD"/>
    <property type="match status" value="4"/>
</dbReference>
<evidence type="ECO:0000256" key="11">
    <source>
        <dbReference type="SAM" id="SignalP"/>
    </source>
</evidence>
<dbReference type="InterPro" id="IPR035986">
    <property type="entry name" value="PKD_dom_sf"/>
</dbReference>
<dbReference type="InterPro" id="IPR029865">
    <property type="entry name" value="KIAA0319-like"/>
</dbReference>
<dbReference type="Proteomes" id="UP001153636">
    <property type="component" value="Chromosome 2"/>
</dbReference>
<dbReference type="InterPro" id="IPR013980">
    <property type="entry name" value="MANSC_dom"/>
</dbReference>
<evidence type="ECO:0000313" key="15">
    <source>
        <dbReference type="Proteomes" id="UP001153636"/>
    </source>
</evidence>
<feature type="compositionally biased region" description="Basic and acidic residues" evidence="9">
    <location>
        <begin position="934"/>
        <end position="948"/>
    </location>
</feature>
<feature type="chain" id="PRO_5040132548" description="Dyslexia-associated protein" evidence="11">
    <location>
        <begin position="22"/>
        <end position="966"/>
    </location>
</feature>
<evidence type="ECO:0000256" key="8">
    <source>
        <dbReference type="ARBA" id="ARBA00023180"/>
    </source>
</evidence>
<evidence type="ECO:0000313" key="14">
    <source>
        <dbReference type="EMBL" id="CAH1105806.1"/>
    </source>
</evidence>
<keyword evidence="8" id="KW-0325">Glycoprotein</keyword>
<organism evidence="14 15">
    <name type="scientific">Psylliodes chrysocephalus</name>
    <dbReference type="NCBI Taxonomy" id="3402493"/>
    <lineage>
        <taxon>Eukaryota</taxon>
        <taxon>Metazoa</taxon>
        <taxon>Ecdysozoa</taxon>
        <taxon>Arthropoda</taxon>
        <taxon>Hexapoda</taxon>
        <taxon>Insecta</taxon>
        <taxon>Pterygota</taxon>
        <taxon>Neoptera</taxon>
        <taxon>Endopterygota</taxon>
        <taxon>Coleoptera</taxon>
        <taxon>Polyphaga</taxon>
        <taxon>Cucujiformia</taxon>
        <taxon>Chrysomeloidea</taxon>
        <taxon>Chrysomelidae</taxon>
        <taxon>Galerucinae</taxon>
        <taxon>Alticini</taxon>
        <taxon>Psylliodes</taxon>
    </lineage>
</organism>
<dbReference type="GO" id="GO:0031410">
    <property type="term" value="C:cytoplasmic vesicle"/>
    <property type="evidence" value="ECO:0007669"/>
    <property type="project" value="TreeGrafter"/>
</dbReference>
<dbReference type="EMBL" id="OV651814">
    <property type="protein sequence ID" value="CAH1105806.1"/>
    <property type="molecule type" value="Genomic_DNA"/>
</dbReference>
<protein>
    <recommendedName>
        <fullName evidence="16">Dyslexia-associated protein</fullName>
    </recommendedName>
</protein>
<feature type="signal peptide" evidence="11">
    <location>
        <begin position="1"/>
        <end position="21"/>
    </location>
</feature>
<dbReference type="AlphaFoldDB" id="A0A9P0CWZ0"/>
<evidence type="ECO:0000256" key="7">
    <source>
        <dbReference type="ARBA" id="ARBA00023136"/>
    </source>
</evidence>
<feature type="domain" description="Seven cysteines N-terminal" evidence="13">
    <location>
        <begin position="27"/>
        <end position="112"/>
    </location>
</feature>
<evidence type="ECO:0000256" key="4">
    <source>
        <dbReference type="ARBA" id="ARBA00022729"/>
    </source>
</evidence>
<evidence type="ECO:0000256" key="9">
    <source>
        <dbReference type="SAM" id="MobiDB-lite"/>
    </source>
</evidence>
<dbReference type="FunFam" id="2.60.40.10:FF:000061">
    <property type="entry name" value="Dyslexia-associated protein KIAA0319 homolog"/>
    <property type="match status" value="2"/>
</dbReference>
<keyword evidence="5" id="KW-0677">Repeat</keyword>
<keyword evidence="4 11" id="KW-0732">Signal</keyword>
<dbReference type="PANTHER" id="PTHR46182">
    <property type="entry name" value="FI19480P1"/>
    <property type="match status" value="1"/>
</dbReference>
<feature type="domain" description="PKD/Chitinase" evidence="12">
    <location>
        <begin position="342"/>
        <end position="432"/>
    </location>
</feature>
<keyword evidence="6 10" id="KW-1133">Transmembrane helix</keyword>
<keyword evidence="3 10" id="KW-0812">Transmembrane</keyword>
<dbReference type="Pfam" id="PF22352">
    <property type="entry name" value="K319L-like_PKD"/>
    <property type="match status" value="5"/>
</dbReference>
<keyword evidence="7 10" id="KW-0472">Membrane</keyword>
<evidence type="ECO:0000259" key="13">
    <source>
        <dbReference type="SMART" id="SM00765"/>
    </source>
</evidence>
<accession>A0A9P0CWZ0</accession>
<dbReference type="InterPro" id="IPR011106">
    <property type="entry name" value="MANSC_N"/>
</dbReference>
<evidence type="ECO:0000256" key="10">
    <source>
        <dbReference type="SAM" id="Phobius"/>
    </source>
</evidence>
<evidence type="ECO:0000256" key="3">
    <source>
        <dbReference type="ARBA" id="ARBA00022692"/>
    </source>
</evidence>
<evidence type="ECO:0000256" key="1">
    <source>
        <dbReference type="ARBA" id="ARBA00004236"/>
    </source>
</evidence>
<proteinExistence type="predicted"/>
<dbReference type="FunFam" id="2.60.40.10:FF:000257">
    <property type="entry name" value="Dyslexia-associated protein KIAA0319-like"/>
    <property type="match status" value="2"/>
</dbReference>
<dbReference type="GO" id="GO:0005886">
    <property type="term" value="C:plasma membrane"/>
    <property type="evidence" value="ECO:0007669"/>
    <property type="project" value="UniProtKB-SubCell"/>
</dbReference>
<evidence type="ECO:0000256" key="6">
    <source>
        <dbReference type="ARBA" id="ARBA00022989"/>
    </source>
</evidence>
<evidence type="ECO:0000256" key="5">
    <source>
        <dbReference type="ARBA" id="ARBA00022737"/>
    </source>
</evidence>
<dbReference type="InterPro" id="IPR022409">
    <property type="entry name" value="PKD/Chitinase_dom"/>
</dbReference>